<accession>A0A4Q4TMG8</accession>
<sequence>MATPSKHRPTKGDGGDGGNPAPNFAATMNKIQLLWDTRSRVATASLHSSSARTNTNNATTPKTSDGAFSSLTSTTSTSAIRGDDRAALRRRRLEEEEAAFAEERALDPNAGIGTRSSTNPDANAVARGREDRMLRGRLLGKRGRAADGSSSLARGAAEKYARDDDEDEEPGRSGLGRAKKRRPHRETEAEAEAEGNENQNGEVHMKGNMGGAVEEGMPDAAGNEEAEEAAVAGKGEEVRGEDGTEDGADDNKAGGGSGAVGKPSEEGDKNGREDTEGAAASKKKKKRKKKRNKS</sequence>
<feature type="region of interest" description="Disordered" evidence="1">
    <location>
        <begin position="99"/>
        <end position="294"/>
    </location>
</feature>
<name>A0A4Q4TMG8_9PEZI</name>
<dbReference type="AlphaFoldDB" id="A0A4Q4TMG8"/>
<feature type="compositionally biased region" description="Low complexity" evidence="1">
    <location>
        <begin position="48"/>
        <end position="60"/>
    </location>
</feature>
<feature type="region of interest" description="Disordered" evidence="1">
    <location>
        <begin position="1"/>
        <end position="25"/>
    </location>
</feature>
<protein>
    <submittedName>
        <fullName evidence="2">Uncharacterized protein</fullName>
    </submittedName>
</protein>
<feature type="compositionally biased region" description="Basic residues" evidence="1">
    <location>
        <begin position="281"/>
        <end position="294"/>
    </location>
</feature>
<proteinExistence type="predicted"/>
<dbReference type="EMBL" id="QJNU01000065">
    <property type="protein sequence ID" value="RYP08366.1"/>
    <property type="molecule type" value="Genomic_DNA"/>
</dbReference>
<comment type="caution">
    <text evidence="2">The sequence shown here is derived from an EMBL/GenBank/DDBJ whole genome shotgun (WGS) entry which is preliminary data.</text>
</comment>
<gene>
    <name evidence="2" type="ORF">DL764_001935</name>
</gene>
<evidence type="ECO:0000256" key="1">
    <source>
        <dbReference type="SAM" id="MobiDB-lite"/>
    </source>
</evidence>
<dbReference type="Proteomes" id="UP000293360">
    <property type="component" value="Unassembled WGS sequence"/>
</dbReference>
<feature type="compositionally biased region" description="Low complexity" evidence="1">
    <location>
        <begin position="69"/>
        <end position="78"/>
    </location>
</feature>
<evidence type="ECO:0000313" key="2">
    <source>
        <dbReference type="EMBL" id="RYP08366.1"/>
    </source>
</evidence>
<feature type="region of interest" description="Disordered" evidence="1">
    <location>
        <begin position="43"/>
        <end position="85"/>
    </location>
</feature>
<feature type="compositionally biased region" description="Basic and acidic residues" evidence="1">
    <location>
        <begin position="263"/>
        <end position="275"/>
    </location>
</feature>
<evidence type="ECO:0000313" key="3">
    <source>
        <dbReference type="Proteomes" id="UP000293360"/>
    </source>
</evidence>
<keyword evidence="3" id="KW-1185">Reference proteome</keyword>
<reference evidence="2 3" key="1">
    <citation type="submission" date="2018-06" db="EMBL/GenBank/DDBJ databases">
        <title>Complete Genomes of Monosporascus.</title>
        <authorList>
            <person name="Robinson A.J."/>
            <person name="Natvig D.O."/>
        </authorList>
    </citation>
    <scope>NUCLEOTIDE SEQUENCE [LARGE SCALE GENOMIC DNA]</scope>
    <source>
        <strain evidence="2 3">CBS 110550</strain>
    </source>
</reference>
<dbReference type="OrthoDB" id="4778216at2759"/>
<organism evidence="2 3">
    <name type="scientific">Monosporascus ibericus</name>
    <dbReference type="NCBI Taxonomy" id="155417"/>
    <lineage>
        <taxon>Eukaryota</taxon>
        <taxon>Fungi</taxon>
        <taxon>Dikarya</taxon>
        <taxon>Ascomycota</taxon>
        <taxon>Pezizomycotina</taxon>
        <taxon>Sordariomycetes</taxon>
        <taxon>Xylariomycetidae</taxon>
        <taxon>Xylariales</taxon>
        <taxon>Xylariales incertae sedis</taxon>
        <taxon>Monosporascus</taxon>
    </lineage>
</organism>